<sequence length="84" mass="9154">MASATCVDMDFIFTYFREGSVKSLTGVSNSFENISPVEPREFISSDEPMISRENLSPIVFGNAVGLQKSITVTDIPGFLRAKGC</sequence>
<keyword evidence="2" id="KW-1185">Reference proteome</keyword>
<evidence type="ECO:0000313" key="1">
    <source>
        <dbReference type="EMBL" id="GBL87604.1"/>
    </source>
</evidence>
<reference evidence="1 2" key="1">
    <citation type="journal article" date="2019" name="Sci. Rep.">
        <title>Orb-weaving spider Araneus ventricosus genome elucidates the spidroin gene catalogue.</title>
        <authorList>
            <person name="Kono N."/>
            <person name="Nakamura H."/>
            <person name="Ohtoshi R."/>
            <person name="Moran D.A.P."/>
            <person name="Shinohara A."/>
            <person name="Yoshida Y."/>
            <person name="Fujiwara M."/>
            <person name="Mori M."/>
            <person name="Tomita M."/>
            <person name="Arakawa K."/>
        </authorList>
    </citation>
    <scope>NUCLEOTIDE SEQUENCE [LARGE SCALE GENOMIC DNA]</scope>
</reference>
<dbReference type="AlphaFoldDB" id="A0A4Y2B960"/>
<protein>
    <submittedName>
        <fullName evidence="1">Uncharacterized protein</fullName>
    </submittedName>
</protein>
<evidence type="ECO:0000313" key="2">
    <source>
        <dbReference type="Proteomes" id="UP000499080"/>
    </source>
</evidence>
<proteinExistence type="predicted"/>
<organism evidence="1 2">
    <name type="scientific">Araneus ventricosus</name>
    <name type="common">Orbweaver spider</name>
    <name type="synonym">Epeira ventricosa</name>
    <dbReference type="NCBI Taxonomy" id="182803"/>
    <lineage>
        <taxon>Eukaryota</taxon>
        <taxon>Metazoa</taxon>
        <taxon>Ecdysozoa</taxon>
        <taxon>Arthropoda</taxon>
        <taxon>Chelicerata</taxon>
        <taxon>Arachnida</taxon>
        <taxon>Araneae</taxon>
        <taxon>Araneomorphae</taxon>
        <taxon>Entelegynae</taxon>
        <taxon>Araneoidea</taxon>
        <taxon>Araneidae</taxon>
        <taxon>Araneus</taxon>
    </lineage>
</organism>
<accession>A0A4Y2B960</accession>
<dbReference type="Proteomes" id="UP000499080">
    <property type="component" value="Unassembled WGS sequence"/>
</dbReference>
<comment type="caution">
    <text evidence="1">The sequence shown here is derived from an EMBL/GenBank/DDBJ whole genome shotgun (WGS) entry which is preliminary data.</text>
</comment>
<name>A0A4Y2B960_ARAVE</name>
<gene>
    <name evidence="1" type="ORF">AVEN_165206_1</name>
</gene>
<dbReference type="EMBL" id="BGPR01000054">
    <property type="protein sequence ID" value="GBL87604.1"/>
    <property type="molecule type" value="Genomic_DNA"/>
</dbReference>